<dbReference type="InterPro" id="IPR000792">
    <property type="entry name" value="Tscrpt_reg_LuxR_C"/>
</dbReference>
<dbReference type="SMART" id="SM00448">
    <property type="entry name" value="REC"/>
    <property type="match status" value="1"/>
</dbReference>
<evidence type="ECO:0000256" key="2">
    <source>
        <dbReference type="ARBA" id="ARBA00023125"/>
    </source>
</evidence>
<keyword evidence="3" id="KW-0804">Transcription</keyword>
<keyword evidence="8" id="KW-1185">Reference proteome</keyword>
<keyword evidence="1" id="KW-0805">Transcription regulation</keyword>
<name>A0ABM8NMY4_9BURK</name>
<organism evidence="7 8">
    <name type="scientific">Paraburkholderia hiiakae</name>
    <dbReference type="NCBI Taxonomy" id="1081782"/>
    <lineage>
        <taxon>Bacteria</taxon>
        <taxon>Pseudomonadati</taxon>
        <taxon>Pseudomonadota</taxon>
        <taxon>Betaproteobacteria</taxon>
        <taxon>Burkholderiales</taxon>
        <taxon>Burkholderiaceae</taxon>
        <taxon>Paraburkholderia</taxon>
    </lineage>
</organism>
<protein>
    <submittedName>
        <fullName evidence="7">Response regulator protein TmoT</fullName>
    </submittedName>
</protein>
<dbReference type="Pfam" id="PF00196">
    <property type="entry name" value="GerE"/>
    <property type="match status" value="1"/>
</dbReference>
<dbReference type="RefSeq" id="WP_201696679.1">
    <property type="nucleotide sequence ID" value="NZ_CAJHCQ010000006.1"/>
</dbReference>
<dbReference type="Gene3D" id="3.40.50.2300">
    <property type="match status" value="1"/>
</dbReference>
<feature type="modified residue" description="4-aspartylphosphate" evidence="4">
    <location>
        <position position="69"/>
    </location>
</feature>
<evidence type="ECO:0000256" key="4">
    <source>
        <dbReference type="PROSITE-ProRule" id="PRU00169"/>
    </source>
</evidence>
<dbReference type="SUPFAM" id="SSF46894">
    <property type="entry name" value="C-terminal effector domain of the bipartite response regulators"/>
    <property type="match status" value="1"/>
</dbReference>
<dbReference type="InterPro" id="IPR001789">
    <property type="entry name" value="Sig_transdc_resp-reg_receiver"/>
</dbReference>
<dbReference type="EMBL" id="CAJHCQ010000006">
    <property type="protein sequence ID" value="CAD6533992.1"/>
    <property type="molecule type" value="Genomic_DNA"/>
</dbReference>
<dbReference type="Proteomes" id="UP000656319">
    <property type="component" value="Unassembled WGS sequence"/>
</dbReference>
<dbReference type="Gene3D" id="1.10.10.10">
    <property type="entry name" value="Winged helix-like DNA-binding domain superfamily/Winged helix DNA-binding domain"/>
    <property type="match status" value="1"/>
</dbReference>
<dbReference type="SUPFAM" id="SSF52172">
    <property type="entry name" value="CheY-like"/>
    <property type="match status" value="1"/>
</dbReference>
<dbReference type="PRINTS" id="PR00038">
    <property type="entry name" value="HTHLUXR"/>
</dbReference>
<evidence type="ECO:0000259" key="5">
    <source>
        <dbReference type="PROSITE" id="PS50043"/>
    </source>
</evidence>
<comment type="caution">
    <text evidence="7">The sequence shown here is derived from an EMBL/GenBank/DDBJ whole genome shotgun (WGS) entry which is preliminary data.</text>
</comment>
<dbReference type="InterPro" id="IPR016032">
    <property type="entry name" value="Sig_transdc_resp-reg_C-effctor"/>
</dbReference>
<dbReference type="Pfam" id="PF00072">
    <property type="entry name" value="Response_reg"/>
    <property type="match status" value="1"/>
</dbReference>
<dbReference type="CDD" id="cd06170">
    <property type="entry name" value="LuxR_C_like"/>
    <property type="match status" value="1"/>
</dbReference>
<keyword evidence="2" id="KW-0238">DNA-binding</keyword>
<dbReference type="PANTHER" id="PTHR44688">
    <property type="entry name" value="DNA-BINDING TRANSCRIPTIONAL ACTIVATOR DEVR_DOSR"/>
    <property type="match status" value="1"/>
</dbReference>
<dbReference type="InterPro" id="IPR036388">
    <property type="entry name" value="WH-like_DNA-bd_sf"/>
</dbReference>
<dbReference type="PROSITE" id="PS50110">
    <property type="entry name" value="RESPONSE_REGULATORY"/>
    <property type="match status" value="1"/>
</dbReference>
<gene>
    <name evidence="7" type="primary">tmoT_1</name>
    <name evidence="7" type="ORF">LMG27952_02862</name>
</gene>
<keyword evidence="4" id="KW-0597">Phosphoprotein</keyword>
<evidence type="ECO:0000256" key="3">
    <source>
        <dbReference type="ARBA" id="ARBA00023163"/>
    </source>
</evidence>
<reference evidence="7 8" key="1">
    <citation type="submission" date="2020-10" db="EMBL/GenBank/DDBJ databases">
        <authorList>
            <person name="Peeters C."/>
        </authorList>
    </citation>
    <scope>NUCLEOTIDE SEQUENCE [LARGE SCALE GENOMIC DNA]</scope>
    <source>
        <strain evidence="7 8">LMG 27952</strain>
    </source>
</reference>
<evidence type="ECO:0000259" key="6">
    <source>
        <dbReference type="PROSITE" id="PS50110"/>
    </source>
</evidence>
<accession>A0ABM8NMY4</accession>
<feature type="domain" description="Response regulatory" evidence="6">
    <location>
        <begin position="20"/>
        <end position="134"/>
    </location>
</feature>
<evidence type="ECO:0000313" key="8">
    <source>
        <dbReference type="Proteomes" id="UP000656319"/>
    </source>
</evidence>
<dbReference type="PROSITE" id="PS50043">
    <property type="entry name" value="HTH_LUXR_2"/>
    <property type="match status" value="1"/>
</dbReference>
<dbReference type="InterPro" id="IPR011006">
    <property type="entry name" value="CheY-like_superfamily"/>
</dbReference>
<dbReference type="PANTHER" id="PTHR44688:SF16">
    <property type="entry name" value="DNA-BINDING TRANSCRIPTIONAL ACTIVATOR DEVR_DOSR"/>
    <property type="match status" value="1"/>
</dbReference>
<dbReference type="SMART" id="SM00421">
    <property type="entry name" value="HTH_LUXR"/>
    <property type="match status" value="1"/>
</dbReference>
<proteinExistence type="predicted"/>
<evidence type="ECO:0000313" key="7">
    <source>
        <dbReference type="EMBL" id="CAD6533992.1"/>
    </source>
</evidence>
<feature type="domain" description="HTH luxR-type" evidence="5">
    <location>
        <begin position="150"/>
        <end position="215"/>
    </location>
</feature>
<sequence>MTIMACSTTSVSSGTAGPSVVYVIDDDEEMRSALGGLLRSVGHRVELFDSPHAFVNFVREDIPSCLILDVRLQGENGLAFQRSVVKIAPHIPILFISGYADVEMSVKAMKAGAVDFFTKPFREQDMLDAVAEALVRDAARLSSDSALAELRQRFEALTPKEHEVLEFVLAGLLNKQIAEEMHVSEITVKLHRGQVMRKLGIHSVVDLVRQAQMVGVEPRTPARRRS</sequence>
<evidence type="ECO:0000256" key="1">
    <source>
        <dbReference type="ARBA" id="ARBA00023015"/>
    </source>
</evidence>